<name>A0A090DEM8_MESPL</name>
<feature type="domain" description="FAD-binding FR-type" evidence="12">
    <location>
        <begin position="274"/>
        <end position="375"/>
    </location>
</feature>
<dbReference type="Pfam" id="PF00355">
    <property type="entry name" value="Rieske"/>
    <property type="match status" value="1"/>
</dbReference>
<dbReference type="InterPro" id="IPR006058">
    <property type="entry name" value="2Fe2S_fd_BS"/>
</dbReference>
<dbReference type="InterPro" id="IPR039261">
    <property type="entry name" value="FNR_nucleotide-bd"/>
</dbReference>
<protein>
    <submittedName>
        <fullName evidence="13">Ferredoxin</fullName>
    </submittedName>
</protein>
<dbReference type="PROSITE" id="PS51296">
    <property type="entry name" value="RIESKE"/>
    <property type="match status" value="1"/>
</dbReference>
<evidence type="ECO:0000256" key="8">
    <source>
        <dbReference type="ARBA" id="ARBA00023014"/>
    </source>
</evidence>
<dbReference type="PANTHER" id="PTHR47354:SF1">
    <property type="entry name" value="CARNITINE MONOOXYGENASE REDUCTASE SUBUNIT"/>
    <property type="match status" value="1"/>
</dbReference>
<dbReference type="SUPFAM" id="SSF50022">
    <property type="entry name" value="ISP domain"/>
    <property type="match status" value="1"/>
</dbReference>
<proteinExistence type="predicted"/>
<comment type="cofactor">
    <cofactor evidence="9">
        <name>[2Fe-2S] cluster</name>
        <dbReference type="ChEBI" id="CHEBI:190135"/>
    </cofactor>
</comment>
<dbReference type="InterPro" id="IPR017938">
    <property type="entry name" value="Riboflavin_synthase-like_b-brl"/>
</dbReference>
<dbReference type="InterPro" id="IPR001041">
    <property type="entry name" value="2Fe-2S_ferredoxin-type"/>
</dbReference>
<accession>A0A090DEM8</accession>
<dbReference type="AlphaFoldDB" id="A0A090DEM8"/>
<evidence type="ECO:0000259" key="12">
    <source>
        <dbReference type="PROSITE" id="PS51384"/>
    </source>
</evidence>
<reference evidence="14" key="1">
    <citation type="submission" date="2014-08" db="EMBL/GenBank/DDBJ databases">
        <authorList>
            <person name="Moulin L."/>
        </authorList>
    </citation>
    <scope>NUCLEOTIDE SEQUENCE [LARGE SCALE GENOMIC DNA]</scope>
</reference>
<dbReference type="STRING" id="69974.MPLDJ20_20352"/>
<evidence type="ECO:0000256" key="7">
    <source>
        <dbReference type="ARBA" id="ARBA00023004"/>
    </source>
</evidence>
<dbReference type="InterPro" id="IPR017941">
    <property type="entry name" value="Rieske_2Fe-2S"/>
</dbReference>
<keyword evidence="7" id="KW-0408">Iron</keyword>
<keyword evidence="2" id="KW-0285">Flavoprotein</keyword>
<evidence type="ECO:0000313" key="13">
    <source>
        <dbReference type="EMBL" id="CDX14090.1"/>
    </source>
</evidence>
<keyword evidence="14" id="KW-1185">Reference proteome</keyword>
<dbReference type="CDD" id="cd03469">
    <property type="entry name" value="Rieske_RO_Alpha_N"/>
    <property type="match status" value="1"/>
</dbReference>
<feature type="domain" description="2Fe-2S ferredoxin-type" evidence="10">
    <location>
        <begin position="503"/>
        <end position="588"/>
    </location>
</feature>
<keyword evidence="8" id="KW-0411">Iron-sulfur</keyword>
<dbReference type="Pfam" id="PF22290">
    <property type="entry name" value="DmmA-like_N"/>
    <property type="match status" value="1"/>
</dbReference>
<evidence type="ECO:0000313" key="14">
    <source>
        <dbReference type="Proteomes" id="UP000045285"/>
    </source>
</evidence>
<keyword evidence="5" id="KW-0479">Metal-binding</keyword>
<dbReference type="Gene3D" id="3.40.50.80">
    <property type="entry name" value="Nucleotide-binding domain of ferredoxin-NADP reductase (FNR) module"/>
    <property type="match status" value="1"/>
</dbReference>
<comment type="cofactor">
    <cofactor evidence="1">
        <name>FMN</name>
        <dbReference type="ChEBI" id="CHEBI:58210"/>
    </cofactor>
</comment>
<keyword evidence="3" id="KW-0288">FMN</keyword>
<gene>
    <name evidence="13" type="ORF">MPL3356_150205</name>
</gene>
<dbReference type="SUPFAM" id="SSF63380">
    <property type="entry name" value="Riboflavin synthase domain-like"/>
    <property type="match status" value="1"/>
</dbReference>
<organism evidence="13 14">
    <name type="scientific">Mesorhizobium plurifarium</name>
    <dbReference type="NCBI Taxonomy" id="69974"/>
    <lineage>
        <taxon>Bacteria</taxon>
        <taxon>Pseudomonadati</taxon>
        <taxon>Pseudomonadota</taxon>
        <taxon>Alphaproteobacteria</taxon>
        <taxon>Hyphomicrobiales</taxon>
        <taxon>Phyllobacteriaceae</taxon>
        <taxon>Mesorhizobium</taxon>
    </lineage>
</organism>
<evidence type="ECO:0000256" key="3">
    <source>
        <dbReference type="ARBA" id="ARBA00022643"/>
    </source>
</evidence>
<dbReference type="PROSITE" id="PS51085">
    <property type="entry name" value="2FE2S_FER_2"/>
    <property type="match status" value="1"/>
</dbReference>
<evidence type="ECO:0000256" key="2">
    <source>
        <dbReference type="ARBA" id="ARBA00022630"/>
    </source>
</evidence>
<evidence type="ECO:0000256" key="4">
    <source>
        <dbReference type="ARBA" id="ARBA00022714"/>
    </source>
</evidence>
<dbReference type="PROSITE" id="PS51384">
    <property type="entry name" value="FAD_FR"/>
    <property type="match status" value="1"/>
</dbReference>
<dbReference type="EMBL" id="CCMZ01000007">
    <property type="protein sequence ID" value="CDX14090.1"/>
    <property type="molecule type" value="Genomic_DNA"/>
</dbReference>
<dbReference type="SUPFAM" id="SSF52343">
    <property type="entry name" value="Ferredoxin reductase-like, C-terminal NADP-linked domain"/>
    <property type="match status" value="1"/>
</dbReference>
<dbReference type="InterPro" id="IPR054582">
    <property type="entry name" value="DmmA-like_N"/>
</dbReference>
<dbReference type="CDD" id="cd06185">
    <property type="entry name" value="PDR_like"/>
    <property type="match status" value="1"/>
</dbReference>
<evidence type="ECO:0000259" key="11">
    <source>
        <dbReference type="PROSITE" id="PS51296"/>
    </source>
</evidence>
<feature type="domain" description="Rieske" evidence="11">
    <location>
        <begin position="9"/>
        <end position="114"/>
    </location>
</feature>
<dbReference type="GO" id="GO:0051537">
    <property type="term" value="F:2 iron, 2 sulfur cluster binding"/>
    <property type="evidence" value="ECO:0007669"/>
    <property type="project" value="UniProtKB-KW"/>
</dbReference>
<dbReference type="Gene3D" id="2.102.10.10">
    <property type="entry name" value="Rieske [2Fe-2S] iron-sulphur domain"/>
    <property type="match status" value="1"/>
</dbReference>
<dbReference type="Proteomes" id="UP000045285">
    <property type="component" value="Unassembled WGS sequence"/>
</dbReference>
<dbReference type="Pfam" id="PF00111">
    <property type="entry name" value="Fer2"/>
    <property type="match status" value="1"/>
</dbReference>
<dbReference type="GO" id="GO:0016491">
    <property type="term" value="F:oxidoreductase activity"/>
    <property type="evidence" value="ECO:0007669"/>
    <property type="project" value="UniProtKB-KW"/>
</dbReference>
<dbReference type="Gene3D" id="2.40.30.10">
    <property type="entry name" value="Translation factors"/>
    <property type="match status" value="1"/>
</dbReference>
<dbReference type="Gene3D" id="3.10.20.30">
    <property type="match status" value="1"/>
</dbReference>
<dbReference type="PROSITE" id="PS00197">
    <property type="entry name" value="2FE2S_FER_1"/>
    <property type="match status" value="1"/>
</dbReference>
<dbReference type="InterPro" id="IPR012675">
    <property type="entry name" value="Beta-grasp_dom_sf"/>
</dbReference>
<evidence type="ECO:0000259" key="10">
    <source>
        <dbReference type="PROSITE" id="PS51085"/>
    </source>
</evidence>
<dbReference type="SUPFAM" id="SSF54292">
    <property type="entry name" value="2Fe-2S ferredoxin-like"/>
    <property type="match status" value="1"/>
</dbReference>
<dbReference type="GO" id="GO:0046872">
    <property type="term" value="F:metal ion binding"/>
    <property type="evidence" value="ECO:0007669"/>
    <property type="project" value="UniProtKB-KW"/>
</dbReference>
<keyword evidence="6" id="KW-0560">Oxidoreductase</keyword>
<dbReference type="InterPro" id="IPR017927">
    <property type="entry name" value="FAD-bd_FR_type"/>
</dbReference>
<evidence type="ECO:0000256" key="9">
    <source>
        <dbReference type="ARBA" id="ARBA00034078"/>
    </source>
</evidence>
<keyword evidence="4" id="KW-0001">2Fe-2S</keyword>
<evidence type="ECO:0000256" key="1">
    <source>
        <dbReference type="ARBA" id="ARBA00001917"/>
    </source>
</evidence>
<evidence type="ECO:0000256" key="6">
    <source>
        <dbReference type="ARBA" id="ARBA00023002"/>
    </source>
</evidence>
<dbReference type="InterPro" id="IPR036922">
    <property type="entry name" value="Rieske_2Fe-2S_sf"/>
</dbReference>
<dbReference type="CDD" id="cd00207">
    <property type="entry name" value="fer2"/>
    <property type="match status" value="1"/>
</dbReference>
<dbReference type="PRINTS" id="PR00371">
    <property type="entry name" value="FPNCR"/>
</dbReference>
<dbReference type="InterPro" id="IPR036010">
    <property type="entry name" value="2Fe-2S_ferredoxin-like_sf"/>
</dbReference>
<dbReference type="InterPro" id="IPR001709">
    <property type="entry name" value="Flavoprot_Pyr_Nucl_cyt_Rdtase"/>
</dbReference>
<evidence type="ECO:0000256" key="5">
    <source>
        <dbReference type="ARBA" id="ARBA00022723"/>
    </source>
</evidence>
<dbReference type="PRINTS" id="PR00409">
    <property type="entry name" value="PHDIOXRDTASE"/>
</dbReference>
<dbReference type="InterPro" id="IPR050415">
    <property type="entry name" value="MRET"/>
</dbReference>
<dbReference type="PANTHER" id="PTHR47354">
    <property type="entry name" value="NADH OXIDOREDUCTASE HCR"/>
    <property type="match status" value="1"/>
</dbReference>
<sequence length="588" mass="64220">MLEAARSQWHPIAATHDLPFRHVFHGQLLGREFAVWRADDGYINIWENRCLHRGVRLSIGINDGRELKCQYHGWRYSNRTAGCTYIPAHPADAPARTITNRTFPAVERYGLVWSSEEPLGEVPDVAGLAEGKLLVLRGIAINAPAAKVVERLKAYRFQPNDAIDGNGAEIAVEAPQDFALALRSRDGIAETLSVFFVQPVDSNRSVIRGVLDQGAEGAARIAILRHHNERLSKLRDEVERDVANAPAPAPIEPVYERVSAELAEMPEPTAHGRKAALRVTVARKWQAADGIAGFELRPVKGILPTFQPGAHIDIHMPNGEIRQYSITNGPGETGSFVIGVKLEPDSKGGSKCMHETVREGDVLAISEPRNNFPLRRDAIKTIFVAGGIGITPLLAMAQALKNQELTHELHYFAQGEQHLAFADRLAELGDALKPHLGLSPDATGAELRRVLAEYRNGMHLYICGPGPMLEAARGIAAEQGWPDSAVHFEYFKNTNKIDDSSSFEVALARSCVTLQVPAGKTILQVMRESGIDVPSSCEQGACGTCVATVIEGEPDHQDVYLNDAERKAGTKIMTCVSRAKSARLVLDI</sequence>